<evidence type="ECO:0000313" key="2">
    <source>
        <dbReference type="EMBL" id="KAK9824443.1"/>
    </source>
</evidence>
<accession>A0AAW1QT85</accession>
<dbReference type="Proteomes" id="UP001489004">
    <property type="component" value="Unassembled WGS sequence"/>
</dbReference>
<comment type="caution">
    <text evidence="2">The sequence shown here is derived from an EMBL/GenBank/DDBJ whole genome shotgun (WGS) entry which is preliminary data.</text>
</comment>
<dbReference type="EMBL" id="JALJOR010000002">
    <property type="protein sequence ID" value="KAK9824443.1"/>
    <property type="molecule type" value="Genomic_DNA"/>
</dbReference>
<protein>
    <submittedName>
        <fullName evidence="2">Uncharacterized protein</fullName>
    </submittedName>
</protein>
<proteinExistence type="predicted"/>
<dbReference type="InterPro" id="IPR011989">
    <property type="entry name" value="ARM-like"/>
</dbReference>
<dbReference type="InterPro" id="IPR016024">
    <property type="entry name" value="ARM-type_fold"/>
</dbReference>
<feature type="region of interest" description="Disordered" evidence="1">
    <location>
        <begin position="247"/>
        <end position="275"/>
    </location>
</feature>
<keyword evidence="3" id="KW-1185">Reference proteome</keyword>
<gene>
    <name evidence="2" type="ORF">WJX72_010285</name>
</gene>
<dbReference type="SUPFAM" id="SSF48371">
    <property type="entry name" value="ARM repeat"/>
    <property type="match status" value="1"/>
</dbReference>
<evidence type="ECO:0000256" key="1">
    <source>
        <dbReference type="SAM" id="MobiDB-lite"/>
    </source>
</evidence>
<organism evidence="2 3">
    <name type="scientific">[Myrmecia] bisecta</name>
    <dbReference type="NCBI Taxonomy" id="41462"/>
    <lineage>
        <taxon>Eukaryota</taxon>
        <taxon>Viridiplantae</taxon>
        <taxon>Chlorophyta</taxon>
        <taxon>core chlorophytes</taxon>
        <taxon>Trebouxiophyceae</taxon>
        <taxon>Trebouxiales</taxon>
        <taxon>Trebouxiaceae</taxon>
        <taxon>Myrmecia</taxon>
    </lineage>
</organism>
<dbReference type="Gene3D" id="1.25.10.10">
    <property type="entry name" value="Leucine-rich Repeat Variant"/>
    <property type="match status" value="1"/>
</dbReference>
<dbReference type="AlphaFoldDB" id="A0AAW1QT85"/>
<sequence>MGVLEVYTNGPIAWWGLKLRPEAGGALLQNEMQEALAEMFKALQLETKPATLALPVIGLMMVVWGPSLRVNIESGRICLILADLLKQRLRIAHRHRMQDSVGWDHLLRPLVRMAAHKEAQRAIEHVGGIDTLLRCLKHMTGRPPQTAAVADERTGGGSRAEHAEDAVALMLWTLLNVSKRPRAQAEMGRQGLNTLLAIVHRPHSPQHAATAAVILQNIRAHPDNVTRFYKAELALKKQALLASAGLDTARLPRPQPSPRLARLRVPDNNDTPGTPATATFTTAVIDAADLADARDAFLQWMLDGDAQVRAVTPGARYSLGSGLTTPRTPRAPRRRGGRLLTARERLEIEAVSAHKQLSAEMDAYQTAMAQKGAFLRHWTWRRFNKPTVRELLLVAGC</sequence>
<name>A0AAW1QT85_9CHLO</name>
<reference evidence="2 3" key="1">
    <citation type="journal article" date="2024" name="Nat. Commun.">
        <title>Phylogenomics reveals the evolutionary origins of lichenization in chlorophyte algae.</title>
        <authorList>
            <person name="Puginier C."/>
            <person name="Libourel C."/>
            <person name="Otte J."/>
            <person name="Skaloud P."/>
            <person name="Haon M."/>
            <person name="Grisel S."/>
            <person name="Petersen M."/>
            <person name="Berrin J.G."/>
            <person name="Delaux P.M."/>
            <person name="Dal Grande F."/>
            <person name="Keller J."/>
        </authorList>
    </citation>
    <scope>NUCLEOTIDE SEQUENCE [LARGE SCALE GENOMIC DNA]</scope>
    <source>
        <strain evidence="2 3">SAG 2043</strain>
    </source>
</reference>
<evidence type="ECO:0000313" key="3">
    <source>
        <dbReference type="Proteomes" id="UP001489004"/>
    </source>
</evidence>